<accession>A0AAV0URJ3</accession>
<name>A0AAV0URJ3_9STRA</name>
<dbReference type="EMBL" id="CAKLBC010000006">
    <property type="protein sequence ID" value="CAH0484513.1"/>
    <property type="molecule type" value="Genomic_DNA"/>
</dbReference>
<evidence type="ECO:0000313" key="5">
    <source>
        <dbReference type="Proteomes" id="UP001159659"/>
    </source>
</evidence>
<protein>
    <submittedName>
        <fullName evidence="3">Uncharacterized protein</fullName>
    </submittedName>
</protein>
<evidence type="ECO:0000313" key="4">
    <source>
        <dbReference type="Proteomes" id="UP001157938"/>
    </source>
</evidence>
<dbReference type="Proteomes" id="UP001157938">
    <property type="component" value="Unassembled WGS sequence"/>
</dbReference>
<reference evidence="3" key="2">
    <citation type="submission" date="2022-12" db="EMBL/GenBank/DDBJ databases">
        <authorList>
            <person name="Webb A."/>
        </authorList>
    </citation>
    <scope>NUCLEOTIDE SEQUENCE</scope>
    <source>
        <strain evidence="3">Pf2</strain>
    </source>
</reference>
<comment type="caution">
    <text evidence="3">The sequence shown here is derived from an EMBL/GenBank/DDBJ whole genome shotgun (WGS) entry which is preliminary data.</text>
</comment>
<evidence type="ECO:0000313" key="3">
    <source>
        <dbReference type="EMBL" id="CAI5738375.1"/>
    </source>
</evidence>
<reference evidence="2 4" key="1">
    <citation type="submission" date="2021-11" db="EMBL/GenBank/DDBJ databases">
        <authorList>
            <person name="Islam A."/>
            <person name="Islam S."/>
            <person name="Flora M.S."/>
            <person name="Rahman M."/>
            <person name="Ziaur R.M."/>
            <person name="Epstein J.H."/>
            <person name="Hassan M."/>
            <person name="Klassen M."/>
            <person name="Woodard K."/>
            <person name="Webb A."/>
            <person name="Webby R.J."/>
            <person name="El Zowalaty M.E."/>
        </authorList>
    </citation>
    <scope>NUCLEOTIDE SEQUENCE [LARGE SCALE GENOMIC DNA]</scope>
    <source>
        <strain evidence="2">Pf1</strain>
    </source>
</reference>
<feature type="region of interest" description="Disordered" evidence="1">
    <location>
        <begin position="48"/>
        <end position="71"/>
    </location>
</feature>
<evidence type="ECO:0000256" key="1">
    <source>
        <dbReference type="SAM" id="MobiDB-lite"/>
    </source>
</evidence>
<keyword evidence="4" id="KW-1185">Reference proteome</keyword>
<sequence>MVQMEVSQQKLDEDKRMMGAIESEMFRSSPVNGRGGAPLYIDALGHSPVRTRTGQGHASMLHHGAGQHAVQPEWRAPQAEPPVLAPYSSSEYATAQDYARRMEPDAQREMRVPDERQRRLTIRKSDGSELYRDFGSGFLD</sequence>
<feature type="region of interest" description="Disordered" evidence="1">
    <location>
        <begin position="101"/>
        <end position="126"/>
    </location>
</feature>
<gene>
    <name evidence="2" type="ORF">PFR001_LOCUS271</name>
    <name evidence="3" type="ORF">PFR002_LOCUS8650</name>
</gene>
<dbReference type="Proteomes" id="UP001159659">
    <property type="component" value="Unassembled WGS sequence"/>
</dbReference>
<dbReference type="AlphaFoldDB" id="A0AAV0URJ3"/>
<proteinExistence type="predicted"/>
<organism evidence="3 5">
    <name type="scientific">Peronospora farinosa</name>
    <dbReference type="NCBI Taxonomy" id="134698"/>
    <lineage>
        <taxon>Eukaryota</taxon>
        <taxon>Sar</taxon>
        <taxon>Stramenopiles</taxon>
        <taxon>Oomycota</taxon>
        <taxon>Peronosporomycetes</taxon>
        <taxon>Peronosporales</taxon>
        <taxon>Peronosporaceae</taxon>
        <taxon>Peronospora</taxon>
    </lineage>
</organism>
<evidence type="ECO:0000313" key="2">
    <source>
        <dbReference type="EMBL" id="CAH0484513.1"/>
    </source>
</evidence>
<dbReference type="EMBL" id="CANTFK010000986">
    <property type="protein sequence ID" value="CAI5738375.1"/>
    <property type="molecule type" value="Genomic_DNA"/>
</dbReference>